<gene>
    <name evidence="2" type="ORF">KIN20_026008</name>
</gene>
<dbReference type="Proteomes" id="UP001196413">
    <property type="component" value="Unassembled WGS sequence"/>
</dbReference>
<reference evidence="2" key="1">
    <citation type="submission" date="2021-06" db="EMBL/GenBank/DDBJ databases">
        <title>Parelaphostrongylus tenuis whole genome reference sequence.</title>
        <authorList>
            <person name="Garwood T.J."/>
            <person name="Larsen P.A."/>
            <person name="Fountain-Jones N.M."/>
            <person name="Garbe J.R."/>
            <person name="Macchietto M.G."/>
            <person name="Kania S.A."/>
            <person name="Gerhold R.W."/>
            <person name="Richards J.E."/>
            <person name="Wolf T.M."/>
        </authorList>
    </citation>
    <scope>NUCLEOTIDE SEQUENCE</scope>
    <source>
        <strain evidence="2">MNPRO001-30</strain>
        <tissue evidence="2">Meninges</tissue>
    </source>
</reference>
<protein>
    <submittedName>
        <fullName evidence="2">Uncharacterized protein</fullName>
    </submittedName>
</protein>
<feature type="transmembrane region" description="Helical" evidence="1">
    <location>
        <begin position="27"/>
        <end position="51"/>
    </location>
</feature>
<evidence type="ECO:0000256" key="1">
    <source>
        <dbReference type="SAM" id="Phobius"/>
    </source>
</evidence>
<evidence type="ECO:0000313" key="3">
    <source>
        <dbReference type="Proteomes" id="UP001196413"/>
    </source>
</evidence>
<proteinExistence type="predicted"/>
<comment type="caution">
    <text evidence="2">The sequence shown here is derived from an EMBL/GenBank/DDBJ whole genome shotgun (WGS) entry which is preliminary data.</text>
</comment>
<sequence>MASPMAPIRNPDILVIMIVMELEVKMTIVMMMNLTAMLAATRMVILVAIILEVMEVV</sequence>
<name>A0AAD5QUU1_PARTN</name>
<keyword evidence="1" id="KW-1133">Transmembrane helix</keyword>
<evidence type="ECO:0000313" key="2">
    <source>
        <dbReference type="EMBL" id="KAJ1365623.1"/>
    </source>
</evidence>
<dbReference type="AlphaFoldDB" id="A0AAD5QUU1"/>
<organism evidence="2 3">
    <name type="scientific">Parelaphostrongylus tenuis</name>
    <name type="common">Meningeal worm</name>
    <dbReference type="NCBI Taxonomy" id="148309"/>
    <lineage>
        <taxon>Eukaryota</taxon>
        <taxon>Metazoa</taxon>
        <taxon>Ecdysozoa</taxon>
        <taxon>Nematoda</taxon>
        <taxon>Chromadorea</taxon>
        <taxon>Rhabditida</taxon>
        <taxon>Rhabditina</taxon>
        <taxon>Rhabditomorpha</taxon>
        <taxon>Strongyloidea</taxon>
        <taxon>Metastrongylidae</taxon>
        <taxon>Parelaphostrongylus</taxon>
    </lineage>
</organism>
<accession>A0AAD5QUU1</accession>
<keyword evidence="1" id="KW-0812">Transmembrane</keyword>
<keyword evidence="1" id="KW-0472">Membrane</keyword>
<dbReference type="EMBL" id="JAHQIW010005317">
    <property type="protein sequence ID" value="KAJ1365623.1"/>
    <property type="molecule type" value="Genomic_DNA"/>
</dbReference>
<keyword evidence="3" id="KW-1185">Reference proteome</keyword>